<accession>A0A0A9H641</accession>
<name>A0A0A9H641_ARUDO</name>
<protein>
    <submittedName>
        <fullName evidence="1">Uncharacterized protein</fullName>
    </submittedName>
</protein>
<organism evidence="1">
    <name type="scientific">Arundo donax</name>
    <name type="common">Giant reed</name>
    <name type="synonym">Donax arundinaceus</name>
    <dbReference type="NCBI Taxonomy" id="35708"/>
    <lineage>
        <taxon>Eukaryota</taxon>
        <taxon>Viridiplantae</taxon>
        <taxon>Streptophyta</taxon>
        <taxon>Embryophyta</taxon>
        <taxon>Tracheophyta</taxon>
        <taxon>Spermatophyta</taxon>
        <taxon>Magnoliopsida</taxon>
        <taxon>Liliopsida</taxon>
        <taxon>Poales</taxon>
        <taxon>Poaceae</taxon>
        <taxon>PACMAD clade</taxon>
        <taxon>Arundinoideae</taxon>
        <taxon>Arundineae</taxon>
        <taxon>Arundo</taxon>
    </lineage>
</organism>
<proteinExistence type="predicted"/>
<dbReference type="EMBL" id="GBRH01167565">
    <property type="protein sequence ID" value="JAE30331.1"/>
    <property type="molecule type" value="Transcribed_RNA"/>
</dbReference>
<reference evidence="1" key="1">
    <citation type="submission" date="2014-09" db="EMBL/GenBank/DDBJ databases">
        <authorList>
            <person name="Magalhaes I.L.F."/>
            <person name="Oliveira U."/>
            <person name="Santos F.R."/>
            <person name="Vidigal T.H.D.A."/>
            <person name="Brescovit A.D."/>
            <person name="Santos A.J."/>
        </authorList>
    </citation>
    <scope>NUCLEOTIDE SEQUENCE</scope>
    <source>
        <tissue evidence="1">Shoot tissue taken approximately 20 cm above the soil surface</tissue>
    </source>
</reference>
<evidence type="ECO:0000313" key="1">
    <source>
        <dbReference type="EMBL" id="JAE30331.1"/>
    </source>
</evidence>
<reference evidence="1" key="2">
    <citation type="journal article" date="2015" name="Data Brief">
        <title>Shoot transcriptome of the giant reed, Arundo donax.</title>
        <authorList>
            <person name="Barrero R.A."/>
            <person name="Guerrero F.D."/>
            <person name="Moolhuijzen P."/>
            <person name="Goolsby J.A."/>
            <person name="Tidwell J."/>
            <person name="Bellgard S.E."/>
            <person name="Bellgard M.I."/>
        </authorList>
    </citation>
    <scope>NUCLEOTIDE SEQUENCE</scope>
    <source>
        <tissue evidence="1">Shoot tissue taken approximately 20 cm above the soil surface</tissue>
    </source>
</reference>
<sequence length="11" mass="1397">MYYIIIKPLQD</sequence>